<reference evidence="3 4" key="1">
    <citation type="journal article" date="2007" name="Science">
        <title>The Fusarium graminearum genome reveals a link between localized polymorphism and pathogen specialization.</title>
        <authorList>
            <person name="Cuomo C.A."/>
            <person name="Gueldener U."/>
            <person name="Xu J.-R."/>
            <person name="Trail F."/>
            <person name="Turgeon B.G."/>
            <person name="Di Pietro A."/>
            <person name="Walton J.D."/>
            <person name="Ma L.-J."/>
            <person name="Baker S.E."/>
            <person name="Rep M."/>
            <person name="Adam G."/>
            <person name="Antoniw J."/>
            <person name="Baldwin T."/>
            <person name="Calvo S.E."/>
            <person name="Chang Y.-L."/>
            <person name="DeCaprio D."/>
            <person name="Gale L.R."/>
            <person name="Gnerre S."/>
            <person name="Goswami R.S."/>
            <person name="Hammond-Kosack K."/>
            <person name="Harris L.J."/>
            <person name="Hilburn K."/>
            <person name="Kennell J.C."/>
            <person name="Kroken S."/>
            <person name="Magnuson J.K."/>
            <person name="Mannhaupt G."/>
            <person name="Mauceli E.W."/>
            <person name="Mewes H.-W."/>
            <person name="Mitterbauer R."/>
            <person name="Muehlbauer G."/>
            <person name="Muensterkoetter M."/>
            <person name="Nelson D."/>
            <person name="O'Donnell K."/>
            <person name="Ouellet T."/>
            <person name="Qi W."/>
            <person name="Quesneville H."/>
            <person name="Roncero M.I.G."/>
            <person name="Seong K.-Y."/>
            <person name="Tetko I.V."/>
            <person name="Urban M."/>
            <person name="Waalwijk C."/>
            <person name="Ward T.J."/>
            <person name="Yao J."/>
            <person name="Birren B.W."/>
            <person name="Kistler H.C."/>
        </authorList>
    </citation>
    <scope>NUCLEOTIDE SEQUENCE [LARGE SCALE GENOMIC DNA]</scope>
    <source>
        <strain evidence="4">ATCC MYA-4620 / CBS 123657 / FGSC 9075 / NRRL 31084 / PH-1</strain>
        <strain evidence="3">PH-1 / ATCC MYA-4620 / FGSC 9075 / NRRL 31084</strain>
    </source>
</reference>
<dbReference type="Proteomes" id="UP000070720">
    <property type="component" value="Chromosome 3"/>
</dbReference>
<accession>I1S6Z3</accession>
<dbReference type="Pfam" id="PF06985">
    <property type="entry name" value="HET"/>
    <property type="match status" value="1"/>
</dbReference>
<organism evidence="3">
    <name type="scientific">Gibberella zeae (strain ATCC MYA-4620 / CBS 123657 / FGSC 9075 / NRRL 31084 / PH-1)</name>
    <name type="common">Wheat head blight fungus</name>
    <name type="synonym">Fusarium graminearum</name>
    <dbReference type="NCBI Taxonomy" id="229533"/>
    <lineage>
        <taxon>Eukaryota</taxon>
        <taxon>Fungi</taxon>
        <taxon>Dikarya</taxon>
        <taxon>Ascomycota</taxon>
        <taxon>Pezizomycotina</taxon>
        <taxon>Sordariomycetes</taxon>
        <taxon>Hypocreomycetidae</taxon>
        <taxon>Hypocreales</taxon>
        <taxon>Nectriaceae</taxon>
        <taxon>Fusarium</taxon>
    </lineage>
</organism>
<evidence type="ECO:0000259" key="1">
    <source>
        <dbReference type="Pfam" id="PF06985"/>
    </source>
</evidence>
<keyword evidence="4" id="KW-1185">Reference proteome</keyword>
<name>I1S6Z3_GIBZE</name>
<reference evidence="3" key="5">
    <citation type="submission" date="2017-01" db="UniProtKB">
        <authorList>
            <consortium name="EnsemblFungi"/>
        </authorList>
    </citation>
    <scope>IDENTIFICATION</scope>
    <source>
        <strain evidence="3">PH-1 / ATCC MYA-4620 / FGSC 9075 / NRRL 31084</strain>
    </source>
</reference>
<dbReference type="InParanoid" id="I1S6Z3"/>
<protein>
    <submittedName>
        <fullName evidence="2">Chromosome 3, complete genome</fullName>
    </submittedName>
</protein>
<gene>
    <name evidence="2" type="ORF">FGRAMPH1_01T16359</name>
</gene>
<dbReference type="InterPro" id="IPR010730">
    <property type="entry name" value="HET"/>
</dbReference>
<evidence type="ECO:0000313" key="2">
    <source>
        <dbReference type="EMBL" id="CEF86040.1"/>
    </source>
</evidence>
<sequence length="691" mass="78037">MSTGTEMYSRECEVCRCDTITTDRSVINPVHRKGNDLEGELRPALQQSAESGCRTCLSFWQPISKYYHQQLTPYTAVKIDTHSKRVFVERDTRNEPDCTYEYAVTTSRSPTAIQTINLKGGSIDFWELIVSEHKSSSTIQKVTTQPLTEENDEVLPDRLSSCREADCPWCEHYGRGHRHTSGHTGSPQALETIRSWLSGCIENHPKCGGDQQSLLPTRIVEILDHDSAKSRLLIPDESRIDRYACLSHRWCADTEGVSLKRQDLEAFQQSIPQERLYPLLRDAIIAAGRLGLKYIWIDCMAMKMASVYENAHITLAGESFKDGQGLFHESTTYTSLEVAGLHDTTDPPIIEMRRNLSSRLHCPLFKRGWVFQESQLSKRFVYFAPNEVIWDCFSASQCECGDHGCELKKPLKFISPMEKTNESNGRTVPWCGHEGIVERFTAKNLTKLEDRLPALAGLASRYRLHNGNLTYAAGLWLENIANFDLFWTATCTEPAPRPERLFSPTWSWASVSTPVHFRMSTSFEDSGITIHGCEIVPVEGGNEYGRLQKAHLRVSGCLARGKLIDYEKRRLAFTNSVGIANMDHINKIIPFAADYDLRAESAHQVSIPSEVFFLMGYVTDLSCLPGVNRDLVHPGGIVLRCVDSEAGHFEKIGLFDAFTLSCDEDKDLVFRLGRIYNEIFRGAPDREITII</sequence>
<dbReference type="HOGENOM" id="CLU_398508_0_0_1"/>
<dbReference type="EnsemblFungi" id="CEF86040">
    <property type="protein sequence ID" value="CEF86040"/>
    <property type="gene ID" value="FGRRES_12616"/>
</dbReference>
<evidence type="ECO:0000313" key="4">
    <source>
        <dbReference type="Proteomes" id="UP000070720"/>
    </source>
</evidence>
<dbReference type="AlphaFoldDB" id="I1S6Z3"/>
<dbReference type="STRING" id="229533.I1S6Z3"/>
<dbReference type="EMBL" id="HG970334">
    <property type="protein sequence ID" value="CEF86040.1"/>
    <property type="molecule type" value="Genomic_DNA"/>
</dbReference>
<dbReference type="eggNOG" id="ENOG502R1VK">
    <property type="taxonomic scope" value="Eukaryota"/>
</dbReference>
<dbReference type="PANTHER" id="PTHR33112">
    <property type="entry name" value="DOMAIN PROTEIN, PUTATIVE-RELATED"/>
    <property type="match status" value="1"/>
</dbReference>
<reference evidence="3 4" key="2">
    <citation type="journal article" date="2010" name="Nature">
        <title>Comparative genomics reveals mobile pathogenicity chromosomes in Fusarium.</title>
        <authorList>
            <person name="Ma L.J."/>
            <person name="van der Does H.C."/>
            <person name="Borkovich K.A."/>
            <person name="Coleman J.J."/>
            <person name="Daboussi M.J."/>
            <person name="Di Pietro A."/>
            <person name="Dufresne M."/>
            <person name="Freitag M."/>
            <person name="Grabherr M."/>
            <person name="Henrissat B."/>
            <person name="Houterman P.M."/>
            <person name="Kang S."/>
            <person name="Shim W.B."/>
            <person name="Woloshuk C."/>
            <person name="Xie X."/>
            <person name="Xu J.R."/>
            <person name="Antoniw J."/>
            <person name="Baker S.E."/>
            <person name="Bluhm B.H."/>
            <person name="Breakspear A."/>
            <person name="Brown D.W."/>
            <person name="Butchko R.A."/>
            <person name="Chapman S."/>
            <person name="Coulson R."/>
            <person name="Coutinho P.M."/>
            <person name="Danchin E.G."/>
            <person name="Diener A."/>
            <person name="Gale L.R."/>
            <person name="Gardiner D.M."/>
            <person name="Goff S."/>
            <person name="Hammond-Kosack K.E."/>
            <person name="Hilburn K."/>
            <person name="Hua-Van A."/>
            <person name="Jonkers W."/>
            <person name="Kazan K."/>
            <person name="Kodira C.D."/>
            <person name="Koehrsen M."/>
            <person name="Kumar L."/>
            <person name="Lee Y.H."/>
            <person name="Li L."/>
            <person name="Manners J.M."/>
            <person name="Miranda-Saavedra D."/>
            <person name="Mukherjee M."/>
            <person name="Park G."/>
            <person name="Park J."/>
            <person name="Park S.Y."/>
            <person name="Proctor R.H."/>
            <person name="Regev A."/>
            <person name="Ruiz-Roldan M.C."/>
            <person name="Sain D."/>
            <person name="Sakthikumar S."/>
            <person name="Sykes S."/>
            <person name="Schwartz D.C."/>
            <person name="Turgeon B.G."/>
            <person name="Wapinski I."/>
            <person name="Yoder O."/>
            <person name="Young S."/>
            <person name="Zeng Q."/>
            <person name="Zhou S."/>
            <person name="Galagan J."/>
            <person name="Cuomo C.A."/>
            <person name="Kistler H.C."/>
            <person name="Rep M."/>
        </authorList>
    </citation>
    <scope>GENOME REANNOTATION</scope>
    <source>
        <strain evidence="4">ATCC MYA-4620 / CBS 123657 / FGSC 9075 / NRRL 31084 / PH-1</strain>
        <strain evidence="3">PH-1 / ATCC MYA-4620 / FGSC 9075 / NRRL 31084</strain>
    </source>
</reference>
<dbReference type="PANTHER" id="PTHR33112:SF9">
    <property type="entry name" value="HETEROKARYON INCOMPATIBILITY DOMAIN-CONTAINING PROTEIN"/>
    <property type="match status" value="1"/>
</dbReference>
<reference evidence="2 4" key="4">
    <citation type="journal article" date="2015" name="BMC Genomics">
        <title>The completed genome sequence of the pathogenic ascomycete fungus Fusarium graminearum.</title>
        <authorList>
            <person name="King R."/>
            <person name="Urban M."/>
            <person name="Hammond-Kosack M.C."/>
            <person name="Hassani-Pak K."/>
            <person name="Hammond-Kosack K.E."/>
        </authorList>
    </citation>
    <scope>NUCLEOTIDE SEQUENCE [LARGE SCALE GENOMIC DNA]</scope>
    <source>
        <strain evidence="4">ATCC MYA-4620 / CBS 123657 / FGSC 9075 / NRRL 31084 / PH-1</strain>
        <strain evidence="2">PH-1</strain>
    </source>
</reference>
<evidence type="ECO:0000313" key="3">
    <source>
        <dbReference type="EnsemblFungi" id="CEF86040"/>
    </source>
</evidence>
<dbReference type="RefSeq" id="XP_011323255.1">
    <property type="nucleotide sequence ID" value="XM_011324953.1"/>
</dbReference>
<proteinExistence type="predicted"/>
<dbReference type="KEGG" id="fgr:FGSG_12616"/>
<dbReference type="VEuPathDB" id="FungiDB:FGRAMPH1_01G16359"/>
<feature type="domain" description="Heterokaryon incompatibility" evidence="1">
    <location>
        <begin position="243"/>
        <end position="373"/>
    </location>
</feature>
<reference key="3">
    <citation type="submission" date="2014-02" db="EMBL/GenBank/DDBJ databases">
        <title>A revised Fusarium graminearum genomic reference sequence using whole shotgun re-sequencing.</title>
        <authorList>
            <person name="King R."/>
            <person name="Urban M."/>
            <person name="Hassani-Pak K."/>
            <person name="Hammond-Kosack K."/>
        </authorList>
    </citation>
    <scope>NUCLEOTIDE SEQUENCE</scope>
    <source>
        <strain>PH-1</strain>
    </source>
</reference>